<evidence type="ECO:0000313" key="1">
    <source>
        <dbReference type="EMBL" id="TQE15625.1"/>
    </source>
</evidence>
<dbReference type="RefSeq" id="WP_009315352.1">
    <property type="nucleotide sequence ID" value="NZ_JARAVA010000643.1"/>
</dbReference>
<accession>A0AAE8VSV8</accession>
<proteinExistence type="predicted"/>
<reference evidence="1 2" key="1">
    <citation type="submission" date="2019-03" db="EMBL/GenBank/DDBJ databases">
        <title>Comparative genomic analyses of the sweetpotato soil rot pathogen, Streptomyces ipomoeae.</title>
        <authorList>
            <person name="Ruschel Soares N."/>
            <person name="Badger J.H."/>
            <person name="Huguet-Tapia J.C."/>
            <person name="Clark C.A."/>
            <person name="Pettis G.S."/>
        </authorList>
    </citation>
    <scope>NUCLEOTIDE SEQUENCE [LARGE SCALE GENOMIC DNA]</scope>
    <source>
        <strain evidence="1 2">88-35</strain>
    </source>
</reference>
<comment type="caution">
    <text evidence="1">The sequence shown here is derived from an EMBL/GenBank/DDBJ whole genome shotgun (WGS) entry which is preliminary data.</text>
</comment>
<organism evidence="1 2">
    <name type="scientific">Streptomyces ipomoeae</name>
    <dbReference type="NCBI Taxonomy" id="103232"/>
    <lineage>
        <taxon>Bacteria</taxon>
        <taxon>Bacillati</taxon>
        <taxon>Actinomycetota</taxon>
        <taxon>Actinomycetes</taxon>
        <taxon>Kitasatosporales</taxon>
        <taxon>Streptomycetaceae</taxon>
        <taxon>Streptomyces</taxon>
    </lineage>
</organism>
<dbReference type="Proteomes" id="UP000318720">
    <property type="component" value="Unassembled WGS sequence"/>
</dbReference>
<name>A0AAE8VSV8_9ACTN</name>
<gene>
    <name evidence="1" type="ORF">Sipo8835_45005</name>
</gene>
<evidence type="ECO:0000313" key="2">
    <source>
        <dbReference type="Proteomes" id="UP000318720"/>
    </source>
</evidence>
<dbReference type="AlphaFoldDB" id="A0AAE8VSV8"/>
<sequence>MDAQGLIDDWESIREGYFPGDGDEALLACVEELQRARDAEPRDADAVAFFTLGLVWMYGHVMFGAEPAAADRAGAALSAVASDPALEHSVCVHETHPCDGDLDELLESFPVLLSLLAGGSEYEWADAAPESHWRCPHNIAGFARSAATAIGHRSSGAAI</sequence>
<protein>
    <submittedName>
        <fullName evidence="1">Uncharacterized protein</fullName>
    </submittedName>
</protein>
<dbReference type="EMBL" id="SPAZ01000366">
    <property type="protein sequence ID" value="TQE15625.1"/>
    <property type="molecule type" value="Genomic_DNA"/>
</dbReference>